<feature type="domain" description="STAS" evidence="2">
    <location>
        <begin position="39"/>
        <end position="115"/>
    </location>
</feature>
<dbReference type="OrthoDB" id="3393696at2"/>
<dbReference type="EMBL" id="FRCS01000001">
    <property type="protein sequence ID" value="SHM21882.1"/>
    <property type="molecule type" value="Genomic_DNA"/>
</dbReference>
<dbReference type="RefSeq" id="WP_084740268.1">
    <property type="nucleotide sequence ID" value="NZ_FRCS01000001.1"/>
</dbReference>
<dbReference type="InterPro" id="IPR002645">
    <property type="entry name" value="STAS_dom"/>
</dbReference>
<dbReference type="InterPro" id="IPR036513">
    <property type="entry name" value="STAS_dom_sf"/>
</dbReference>
<feature type="compositionally biased region" description="Basic and acidic residues" evidence="1">
    <location>
        <begin position="1"/>
        <end position="16"/>
    </location>
</feature>
<evidence type="ECO:0000256" key="1">
    <source>
        <dbReference type="SAM" id="MobiDB-lite"/>
    </source>
</evidence>
<dbReference type="AlphaFoldDB" id="A0A1M7GZR9"/>
<organism evidence="3 4">
    <name type="scientific">Cryptosporangium aurantiacum</name>
    <dbReference type="NCBI Taxonomy" id="134849"/>
    <lineage>
        <taxon>Bacteria</taxon>
        <taxon>Bacillati</taxon>
        <taxon>Actinomycetota</taxon>
        <taxon>Actinomycetes</taxon>
        <taxon>Cryptosporangiales</taxon>
        <taxon>Cryptosporangiaceae</taxon>
        <taxon>Cryptosporangium</taxon>
    </lineage>
</organism>
<dbReference type="Gene3D" id="3.30.750.24">
    <property type="entry name" value="STAS domain"/>
    <property type="match status" value="1"/>
</dbReference>
<evidence type="ECO:0000313" key="3">
    <source>
        <dbReference type="EMBL" id="SHM21882.1"/>
    </source>
</evidence>
<gene>
    <name evidence="3" type="ORF">SAMN05443668_10132</name>
</gene>
<evidence type="ECO:0000313" key="4">
    <source>
        <dbReference type="Proteomes" id="UP000184440"/>
    </source>
</evidence>
<dbReference type="Proteomes" id="UP000184440">
    <property type="component" value="Unassembled WGS sequence"/>
</dbReference>
<name>A0A1M7GZR9_9ACTN</name>
<dbReference type="PROSITE" id="PS50801">
    <property type="entry name" value="STAS"/>
    <property type="match status" value="1"/>
</dbReference>
<sequence>MKDEVRVDGERPEFVPHGDGPPPAAATVSVQNQGDADREAFALVTFVGEIDLGTAPALGDTVLRGTTEATAVVLDLSAVTFLDSAGVRLLDNLVHAYEGRGCVVRLVAPEHGVARFTLTLCAFRSDLVETTVSAARDSLN</sequence>
<protein>
    <submittedName>
        <fullName evidence="3">Anti-anti-sigma factor</fullName>
    </submittedName>
</protein>
<proteinExistence type="predicted"/>
<dbReference type="STRING" id="134849.SAMN05443668_10132"/>
<dbReference type="SUPFAM" id="SSF52091">
    <property type="entry name" value="SpoIIaa-like"/>
    <property type="match status" value="1"/>
</dbReference>
<feature type="region of interest" description="Disordered" evidence="1">
    <location>
        <begin position="1"/>
        <end position="26"/>
    </location>
</feature>
<reference evidence="3 4" key="1">
    <citation type="submission" date="2016-11" db="EMBL/GenBank/DDBJ databases">
        <authorList>
            <person name="Jaros S."/>
            <person name="Januszkiewicz K."/>
            <person name="Wedrychowicz H."/>
        </authorList>
    </citation>
    <scope>NUCLEOTIDE SEQUENCE [LARGE SCALE GENOMIC DNA]</scope>
    <source>
        <strain evidence="3 4">DSM 46144</strain>
    </source>
</reference>
<evidence type="ECO:0000259" key="2">
    <source>
        <dbReference type="PROSITE" id="PS50801"/>
    </source>
</evidence>
<dbReference type="Pfam" id="PF01740">
    <property type="entry name" value="STAS"/>
    <property type="match status" value="1"/>
</dbReference>
<accession>A0A1M7GZR9</accession>
<keyword evidence="4" id="KW-1185">Reference proteome</keyword>
<dbReference type="CDD" id="cd07043">
    <property type="entry name" value="STAS_anti-anti-sigma_factors"/>
    <property type="match status" value="1"/>
</dbReference>